<dbReference type="PANTHER" id="PTHR45969">
    <property type="entry name" value="RING ZINC FINGER PROTEIN-RELATED"/>
    <property type="match status" value="1"/>
</dbReference>
<protein>
    <recommendedName>
        <fullName evidence="6">RING-type domain-containing protein</fullName>
    </recommendedName>
</protein>
<dbReference type="InterPro" id="IPR013083">
    <property type="entry name" value="Znf_RING/FYVE/PHD"/>
</dbReference>
<dbReference type="InterPro" id="IPR001841">
    <property type="entry name" value="Znf_RING"/>
</dbReference>
<accession>A0A835UDW2</accession>
<dbReference type="PANTHER" id="PTHR45969:SF81">
    <property type="entry name" value="OS08G0157400 PROTEIN"/>
    <property type="match status" value="1"/>
</dbReference>
<dbReference type="AlphaFoldDB" id="A0A835UDW2"/>
<gene>
    <name evidence="7" type="ORF">HPP92_022712</name>
</gene>
<evidence type="ECO:0000256" key="3">
    <source>
        <dbReference type="ARBA" id="ARBA00022833"/>
    </source>
</evidence>
<dbReference type="SMART" id="SM00184">
    <property type="entry name" value="RING"/>
    <property type="match status" value="1"/>
</dbReference>
<reference evidence="7 8" key="1">
    <citation type="journal article" date="2020" name="Nat. Food">
        <title>A phased Vanilla planifolia genome enables genetic improvement of flavour and production.</title>
        <authorList>
            <person name="Hasing T."/>
            <person name="Tang H."/>
            <person name="Brym M."/>
            <person name="Khazi F."/>
            <person name="Huang T."/>
            <person name="Chambers A.H."/>
        </authorList>
    </citation>
    <scope>NUCLEOTIDE SEQUENCE [LARGE SCALE GENOMIC DNA]</scope>
    <source>
        <tissue evidence="7">Leaf</tissue>
    </source>
</reference>
<keyword evidence="5" id="KW-1133">Transmembrane helix</keyword>
<comment type="caution">
    <text evidence="7">The sequence shown here is derived from an EMBL/GenBank/DDBJ whole genome shotgun (WGS) entry which is preliminary data.</text>
</comment>
<name>A0A835UDW2_VANPL</name>
<dbReference type="GO" id="GO:0016567">
    <property type="term" value="P:protein ubiquitination"/>
    <property type="evidence" value="ECO:0007669"/>
    <property type="project" value="TreeGrafter"/>
</dbReference>
<evidence type="ECO:0000256" key="4">
    <source>
        <dbReference type="PROSITE-ProRule" id="PRU00175"/>
    </source>
</evidence>
<keyword evidence="1" id="KW-0479">Metal-binding</keyword>
<keyword evidence="5" id="KW-0812">Transmembrane</keyword>
<feature type="domain" description="RING-type" evidence="6">
    <location>
        <begin position="92"/>
        <end position="135"/>
    </location>
</feature>
<keyword evidence="3" id="KW-0862">Zinc</keyword>
<dbReference type="GO" id="GO:0008270">
    <property type="term" value="F:zinc ion binding"/>
    <property type="evidence" value="ECO:0007669"/>
    <property type="project" value="UniProtKB-KW"/>
</dbReference>
<proteinExistence type="predicted"/>
<dbReference type="SUPFAM" id="SSF57850">
    <property type="entry name" value="RING/U-box"/>
    <property type="match status" value="1"/>
</dbReference>
<dbReference type="Proteomes" id="UP000636800">
    <property type="component" value="Chromosome 12"/>
</dbReference>
<dbReference type="Pfam" id="PF13639">
    <property type="entry name" value="zf-RING_2"/>
    <property type="match status" value="1"/>
</dbReference>
<evidence type="ECO:0000313" key="7">
    <source>
        <dbReference type="EMBL" id="KAG0457555.1"/>
    </source>
</evidence>
<keyword evidence="2 4" id="KW-0863">Zinc-finger</keyword>
<evidence type="ECO:0000313" key="8">
    <source>
        <dbReference type="Proteomes" id="UP000636800"/>
    </source>
</evidence>
<evidence type="ECO:0000256" key="2">
    <source>
        <dbReference type="ARBA" id="ARBA00022771"/>
    </source>
</evidence>
<keyword evidence="5" id="KW-0472">Membrane</keyword>
<organism evidence="7 8">
    <name type="scientific">Vanilla planifolia</name>
    <name type="common">Vanilla</name>
    <dbReference type="NCBI Taxonomy" id="51239"/>
    <lineage>
        <taxon>Eukaryota</taxon>
        <taxon>Viridiplantae</taxon>
        <taxon>Streptophyta</taxon>
        <taxon>Embryophyta</taxon>
        <taxon>Tracheophyta</taxon>
        <taxon>Spermatophyta</taxon>
        <taxon>Magnoliopsida</taxon>
        <taxon>Liliopsida</taxon>
        <taxon>Asparagales</taxon>
        <taxon>Orchidaceae</taxon>
        <taxon>Vanilloideae</taxon>
        <taxon>Vanilleae</taxon>
        <taxon>Vanilla</taxon>
    </lineage>
</organism>
<feature type="transmembrane region" description="Helical" evidence="5">
    <location>
        <begin position="6"/>
        <end position="25"/>
    </location>
</feature>
<evidence type="ECO:0000256" key="5">
    <source>
        <dbReference type="SAM" id="Phobius"/>
    </source>
</evidence>
<dbReference type="EMBL" id="JADCNL010000012">
    <property type="protein sequence ID" value="KAG0457555.1"/>
    <property type="molecule type" value="Genomic_DNA"/>
</dbReference>
<dbReference type="GO" id="GO:0061630">
    <property type="term" value="F:ubiquitin protein ligase activity"/>
    <property type="evidence" value="ECO:0007669"/>
    <property type="project" value="TreeGrafter"/>
</dbReference>
<sequence>MLPKMVILILYLIDLISYIVLAILYRLGLNPSFEDDLAPWEIEELLFSGEHTLPMVTTTSMKHGLSVVECLSYVNGRVPKKCSDDDNGPLVCVVCLQLLEARDQVRELKNCKHVFHVACIDQWIDVGQDNCPLCRAKLLPPSNVRLCGWGCLRPLKLLMTMNVFLHITC</sequence>
<dbReference type="OrthoDB" id="1934063at2759"/>
<keyword evidence="8" id="KW-1185">Reference proteome</keyword>
<dbReference type="PROSITE" id="PS50089">
    <property type="entry name" value="ZF_RING_2"/>
    <property type="match status" value="1"/>
</dbReference>
<evidence type="ECO:0000259" key="6">
    <source>
        <dbReference type="PROSITE" id="PS50089"/>
    </source>
</evidence>
<evidence type="ECO:0000256" key="1">
    <source>
        <dbReference type="ARBA" id="ARBA00022723"/>
    </source>
</evidence>
<dbReference type="Gene3D" id="3.30.40.10">
    <property type="entry name" value="Zinc/RING finger domain, C3HC4 (zinc finger)"/>
    <property type="match status" value="1"/>
</dbReference>